<evidence type="ECO:0000259" key="8">
    <source>
        <dbReference type="Pfam" id="PF00082"/>
    </source>
</evidence>
<dbReference type="InterPro" id="IPR034197">
    <property type="entry name" value="Peptidases_S8_3"/>
</dbReference>
<dbReference type="PANTHER" id="PTHR10795">
    <property type="entry name" value="PROPROTEIN CONVERTASE SUBTILISIN/KEXIN"/>
    <property type="match status" value="1"/>
</dbReference>
<name>A0A7I8J6Q4_SPIIN</name>
<dbReference type="CDD" id="cd04852">
    <property type="entry name" value="Peptidases_S8_3"/>
    <property type="match status" value="1"/>
</dbReference>
<dbReference type="Pfam" id="PF17766">
    <property type="entry name" value="fn3_6"/>
    <property type="match status" value="1"/>
</dbReference>
<dbReference type="Gene3D" id="3.30.70.80">
    <property type="entry name" value="Peptidase S8 propeptide/proteinase inhibitor I9"/>
    <property type="match status" value="1"/>
</dbReference>
<keyword evidence="5" id="KW-0720">Serine protease</keyword>
<comment type="caution">
    <text evidence="6">Lacks conserved residue(s) required for the propagation of feature annotation.</text>
</comment>
<evidence type="ECO:0000313" key="13">
    <source>
        <dbReference type="Proteomes" id="UP001189122"/>
    </source>
</evidence>
<dbReference type="EMBL" id="LR743596">
    <property type="protein sequence ID" value="CAA2626386.1"/>
    <property type="molecule type" value="Genomic_DNA"/>
</dbReference>
<dbReference type="PROSITE" id="PS51892">
    <property type="entry name" value="SUBTILASE"/>
    <property type="match status" value="1"/>
</dbReference>
<evidence type="ECO:0000256" key="5">
    <source>
        <dbReference type="ARBA" id="ARBA00022825"/>
    </source>
</evidence>
<keyword evidence="2" id="KW-0645">Protease</keyword>
<evidence type="ECO:0000256" key="4">
    <source>
        <dbReference type="ARBA" id="ARBA00022801"/>
    </source>
</evidence>
<evidence type="ECO:0000313" key="12">
    <source>
        <dbReference type="EMBL" id="CAA2626386.1"/>
    </source>
</evidence>
<evidence type="ECO:0000259" key="9">
    <source>
        <dbReference type="Pfam" id="PF02225"/>
    </source>
</evidence>
<evidence type="ECO:0000259" key="10">
    <source>
        <dbReference type="Pfam" id="PF05922"/>
    </source>
</evidence>
<dbReference type="InterPro" id="IPR041469">
    <property type="entry name" value="Subtilisin-like_FN3"/>
</dbReference>
<evidence type="ECO:0000256" key="1">
    <source>
        <dbReference type="ARBA" id="ARBA00011073"/>
    </source>
</evidence>
<keyword evidence="13" id="KW-1185">Reference proteome</keyword>
<dbReference type="GO" id="GO:0004252">
    <property type="term" value="F:serine-type endopeptidase activity"/>
    <property type="evidence" value="ECO:0007669"/>
    <property type="project" value="InterPro"/>
</dbReference>
<evidence type="ECO:0000256" key="7">
    <source>
        <dbReference type="SAM" id="SignalP"/>
    </source>
</evidence>
<evidence type="ECO:0000256" key="6">
    <source>
        <dbReference type="PROSITE-ProRule" id="PRU01240"/>
    </source>
</evidence>
<dbReference type="GO" id="GO:0006508">
    <property type="term" value="P:proteolysis"/>
    <property type="evidence" value="ECO:0007669"/>
    <property type="project" value="UniProtKB-KW"/>
</dbReference>
<feature type="signal peptide" evidence="7">
    <location>
        <begin position="1"/>
        <end position="23"/>
    </location>
</feature>
<dbReference type="InterPro" id="IPR037045">
    <property type="entry name" value="S8pro/Inhibitor_I9_sf"/>
</dbReference>
<evidence type="ECO:0000256" key="2">
    <source>
        <dbReference type="ARBA" id="ARBA00022670"/>
    </source>
</evidence>
<dbReference type="EMBL" id="CACRZD030000009">
    <property type="protein sequence ID" value="CAA6665700.1"/>
    <property type="molecule type" value="Genomic_DNA"/>
</dbReference>
<dbReference type="PROSITE" id="PS00138">
    <property type="entry name" value="SUBTILASE_SER"/>
    <property type="match status" value="1"/>
</dbReference>
<dbReference type="AlphaFoldDB" id="A0A7I8J6Q4"/>
<dbReference type="Pfam" id="PF00082">
    <property type="entry name" value="Peptidase_S8"/>
    <property type="match status" value="1"/>
</dbReference>
<feature type="domain" description="PA" evidence="9">
    <location>
        <begin position="386"/>
        <end position="437"/>
    </location>
</feature>
<dbReference type="InterPro" id="IPR045051">
    <property type="entry name" value="SBT"/>
</dbReference>
<feature type="chain" id="PRO_5029756268" evidence="7">
    <location>
        <begin position="24"/>
        <end position="732"/>
    </location>
</feature>
<dbReference type="InterPro" id="IPR000209">
    <property type="entry name" value="Peptidase_S8/S53_dom"/>
</dbReference>
<dbReference type="Gene3D" id="2.60.40.2310">
    <property type="match status" value="1"/>
</dbReference>
<keyword evidence="4" id="KW-0378">Hydrolase</keyword>
<dbReference type="CDD" id="cd02120">
    <property type="entry name" value="PA_subtilisin_like"/>
    <property type="match status" value="1"/>
</dbReference>
<accession>A0A7I8J6Q4</accession>
<keyword evidence="3 7" id="KW-0732">Signal</keyword>
<reference evidence="12 13" key="1">
    <citation type="submission" date="2019-12" db="EMBL/GenBank/DDBJ databases">
        <authorList>
            <person name="Scholz U."/>
            <person name="Mascher M."/>
            <person name="Fiebig A."/>
        </authorList>
    </citation>
    <scope>NUCLEOTIDE SEQUENCE</scope>
</reference>
<comment type="similarity">
    <text evidence="1 6">Belongs to the peptidase S8 family.</text>
</comment>
<dbReference type="Pfam" id="PF05922">
    <property type="entry name" value="Inhibitor_I9"/>
    <property type="match status" value="1"/>
</dbReference>
<protein>
    <submittedName>
        <fullName evidence="12">Uncharacterized protein</fullName>
    </submittedName>
</protein>
<dbReference type="Gene3D" id="3.40.50.200">
    <property type="entry name" value="Peptidase S8/S53 domain"/>
    <property type="match status" value="1"/>
</dbReference>
<feature type="domain" description="Subtilisin-like protease fibronectin type-III" evidence="11">
    <location>
        <begin position="632"/>
        <end position="729"/>
    </location>
</feature>
<dbReference type="Proteomes" id="UP001189122">
    <property type="component" value="Unassembled WGS sequence"/>
</dbReference>
<evidence type="ECO:0000256" key="3">
    <source>
        <dbReference type="ARBA" id="ARBA00022729"/>
    </source>
</evidence>
<sequence length="732" mass="78053">MGTRQSSSSLLLLSLLFVYSTAASSFFDTRKVYIVYLGQHKGTRTPEEIHGDHHSYLLSVKSSEMEAHESLLYSYKNSINGFAALLSAEEASKLSEMETVVAAFPSETRRWSMHTTRSWEFIGHEERMMGRRRKRCPREQILEGNHRIWPESESFRDGGLGPIPRRWRGTCQEGDSFNSSHCNRKLIGARYYLKGYEAYYGPLNTSYAYRSPRDGDGHGTHTASTVGGRPVSAVSAFGGFANGTASGGAPLARLAAYKVCWPIPGPNPNIENTCFDADMLAAMDDAIGDGVDVLSISIGVNGAPPTYAVDALAIGSLHAVKQNIVVALSAGNSGPTSSIDRAFPAPVVLGNGEVIEGQTVTPYRLKKREFSLIYAGDAELPGTPANATGYAVSSGFLSPAEVKGKIVLCLRGLGMRVGKGMEVKRAGGTAIILGNSPLILQYIRGTKNPTAALVQAKTILGVKPSPVMAAFSSRGPNPIEPQILKPDITAPGLNILAAWSESSAPTKLDGDKRRVKYNLMSGTSMSCPHVAATAALLRTIYRNWSSAAIRSAIMTTATSRDTQGWPLRNAAGEVAGPFELGAGHVRPSHASDPGLVYDAAYSDYLLFACASSGAQLDLSTPCPKNPPPPAALNHPSVVFTTLTGTAATTRTVTNVGKGRARYHVSVNEPTGVSVSVTPRTLSFRRQGEKKSFTVAVSVRKSAAIVAGEYAYGSYSWLDGVHQVTSPLVVGFA</sequence>
<dbReference type="InterPro" id="IPR023828">
    <property type="entry name" value="Peptidase_S8_Ser-AS"/>
</dbReference>
<dbReference type="Pfam" id="PF02225">
    <property type="entry name" value="PA"/>
    <property type="match status" value="1"/>
</dbReference>
<gene>
    <name evidence="12" type="ORF">SI7747_09012089</name>
</gene>
<feature type="domain" description="Inhibitor I9" evidence="10">
    <location>
        <begin position="32"/>
        <end position="110"/>
    </location>
</feature>
<dbReference type="FunFam" id="3.30.70.80:FF:000002">
    <property type="entry name" value="Subtilisin-like protease SBT5.3"/>
    <property type="match status" value="1"/>
</dbReference>
<evidence type="ECO:0000259" key="11">
    <source>
        <dbReference type="Pfam" id="PF17766"/>
    </source>
</evidence>
<dbReference type="PRINTS" id="PR00723">
    <property type="entry name" value="SUBTILISIN"/>
</dbReference>
<organism evidence="12">
    <name type="scientific">Spirodela intermedia</name>
    <name type="common">Intermediate duckweed</name>
    <dbReference type="NCBI Taxonomy" id="51605"/>
    <lineage>
        <taxon>Eukaryota</taxon>
        <taxon>Viridiplantae</taxon>
        <taxon>Streptophyta</taxon>
        <taxon>Embryophyta</taxon>
        <taxon>Tracheophyta</taxon>
        <taxon>Spermatophyta</taxon>
        <taxon>Magnoliopsida</taxon>
        <taxon>Liliopsida</taxon>
        <taxon>Araceae</taxon>
        <taxon>Lemnoideae</taxon>
        <taxon>Spirodela</taxon>
    </lineage>
</organism>
<dbReference type="InterPro" id="IPR036852">
    <property type="entry name" value="Peptidase_S8/S53_dom_sf"/>
</dbReference>
<dbReference type="InterPro" id="IPR003137">
    <property type="entry name" value="PA_domain"/>
</dbReference>
<proteinExistence type="inferred from homology"/>
<dbReference type="InterPro" id="IPR010259">
    <property type="entry name" value="S8pro/Inhibitor_I9"/>
</dbReference>
<feature type="domain" description="Peptidase S8/S53" evidence="8">
    <location>
        <begin position="194"/>
        <end position="565"/>
    </location>
</feature>
<dbReference type="InterPro" id="IPR015500">
    <property type="entry name" value="Peptidase_S8_subtilisin-rel"/>
</dbReference>
<dbReference type="SUPFAM" id="SSF52743">
    <property type="entry name" value="Subtilisin-like"/>
    <property type="match status" value="1"/>
</dbReference>